<dbReference type="Gene3D" id="3.40.50.1820">
    <property type="entry name" value="alpha/beta hydrolase"/>
    <property type="match status" value="1"/>
</dbReference>
<dbReference type="InterPro" id="IPR029058">
    <property type="entry name" value="AB_hydrolase_fold"/>
</dbReference>
<evidence type="ECO:0008006" key="3">
    <source>
        <dbReference type="Google" id="ProtNLM"/>
    </source>
</evidence>
<protein>
    <recommendedName>
        <fullName evidence="3">Hydrolase</fullName>
    </recommendedName>
</protein>
<dbReference type="PANTHER" id="PTHR13617">
    <property type="entry name" value="PROTEIN ABHD18"/>
    <property type="match status" value="1"/>
</dbReference>
<accession>A0AAV5WCT8</accession>
<dbReference type="Pfam" id="PF09752">
    <property type="entry name" value="ABHD18"/>
    <property type="match status" value="1"/>
</dbReference>
<evidence type="ECO:0000313" key="2">
    <source>
        <dbReference type="Proteomes" id="UP001432322"/>
    </source>
</evidence>
<name>A0AAV5WCT8_9BILA</name>
<dbReference type="SUPFAM" id="SSF53474">
    <property type="entry name" value="alpha/beta-Hydrolases"/>
    <property type="match status" value="1"/>
</dbReference>
<gene>
    <name evidence="1" type="ORF">PFISCL1PPCAC_19968</name>
</gene>
<dbReference type="EMBL" id="BTSY01000005">
    <property type="protein sequence ID" value="GMT28671.1"/>
    <property type="molecule type" value="Genomic_DNA"/>
</dbReference>
<dbReference type="AlphaFoldDB" id="A0AAV5WCT8"/>
<dbReference type="InterPro" id="IPR019149">
    <property type="entry name" value="ABHD18"/>
</dbReference>
<feature type="non-terminal residue" evidence="1">
    <location>
        <position position="365"/>
    </location>
</feature>
<dbReference type="Proteomes" id="UP001432322">
    <property type="component" value="Unassembled WGS sequence"/>
</dbReference>
<evidence type="ECO:0000313" key="1">
    <source>
        <dbReference type="EMBL" id="GMT28671.1"/>
    </source>
</evidence>
<proteinExistence type="predicted"/>
<comment type="caution">
    <text evidence="1">The sequence shown here is derived from an EMBL/GenBank/DDBJ whole genome shotgun (WGS) entry which is preliminary data.</text>
</comment>
<organism evidence="1 2">
    <name type="scientific">Pristionchus fissidentatus</name>
    <dbReference type="NCBI Taxonomy" id="1538716"/>
    <lineage>
        <taxon>Eukaryota</taxon>
        <taxon>Metazoa</taxon>
        <taxon>Ecdysozoa</taxon>
        <taxon>Nematoda</taxon>
        <taxon>Chromadorea</taxon>
        <taxon>Rhabditida</taxon>
        <taxon>Rhabditina</taxon>
        <taxon>Diplogasteromorpha</taxon>
        <taxon>Diplogasteroidea</taxon>
        <taxon>Neodiplogasteridae</taxon>
        <taxon>Pristionchus</taxon>
    </lineage>
</organism>
<keyword evidence="2" id="KW-1185">Reference proteome</keyword>
<reference evidence="1" key="1">
    <citation type="submission" date="2023-10" db="EMBL/GenBank/DDBJ databases">
        <title>Genome assembly of Pristionchus species.</title>
        <authorList>
            <person name="Yoshida K."/>
            <person name="Sommer R.J."/>
        </authorList>
    </citation>
    <scope>NUCLEOTIDE SEQUENCE</scope>
    <source>
        <strain evidence="1">RS5133</strain>
    </source>
</reference>
<sequence>MAMDSRIDKIFRQSLILSKLFTKSWGRPETLKDLYTFKKECTSQRLVSDFIQEYKPRVTITSERRSNGVYSAHLSTVSPFSLRFKSHCPSPIGTCPFTVIIPDGGANRVCIHLPGTGDHSDWRRNHFLAGPLLNDGIASILICNPFYGPRKPNGQNRSSLHNVSDLFVMGASLISECLFILNWAKDRYGFDQAVISGVSMGGFMASLATTNIPYPVGCVPILSAVSAGPSYTHGVIREAILWDVLEKELRDRDYIRSLEEIAGCDWVHRSHEMTTSNREPLSRNMMRVMMEEFTHLGTYPTPVFPQATVALSATSDGYILHDGLVMQDQLWKGSEMRYIDRGHVTTYLFCQSLFRECIKQSFSKL</sequence>
<dbReference type="PANTHER" id="PTHR13617:SF14">
    <property type="entry name" value="PROTEIN ABHD18"/>
    <property type="match status" value="1"/>
</dbReference>